<reference evidence="1" key="1">
    <citation type="submission" date="2019-02" db="EMBL/GenBank/DDBJ databases">
        <authorList>
            <person name="Gruber-Vodicka R. H."/>
            <person name="Seah K. B. B."/>
        </authorList>
    </citation>
    <scope>NUCLEOTIDE SEQUENCE</scope>
    <source>
        <strain evidence="3">BECK_SA2B12</strain>
        <strain evidence="2">BECK_SA2B15</strain>
        <strain evidence="1">BECK_SA2B20</strain>
    </source>
</reference>
<evidence type="ECO:0000313" key="3">
    <source>
        <dbReference type="EMBL" id="VFK06487.1"/>
    </source>
</evidence>
<protein>
    <submittedName>
        <fullName evidence="1">Uncharacterized protein</fullName>
    </submittedName>
</protein>
<sequence>MLYLTRRPTLGSLYELAHLYVRRNLCKNVHMVARNHTIENIYSYLLRNLSHQLAHSLFNLMVHHPVTIFRNPYQVVSVVENCVSASAVILHANDAEDIMAACQTESLSV</sequence>
<evidence type="ECO:0000313" key="2">
    <source>
        <dbReference type="EMBL" id="VFK04064.1"/>
    </source>
</evidence>
<name>A0A450VF73_9GAMM</name>
<evidence type="ECO:0000313" key="1">
    <source>
        <dbReference type="EMBL" id="VFK03463.1"/>
    </source>
</evidence>
<gene>
    <name evidence="2" type="ORF">BECKH772A_GA0070896_103781</name>
    <name evidence="1" type="ORF">BECKH772B_GA0070898_103552</name>
    <name evidence="3" type="ORF">BECKH772C_GA0070978_103532</name>
</gene>
<dbReference type="AlphaFoldDB" id="A0A450VF73"/>
<dbReference type="EMBL" id="CAADFI010000355">
    <property type="protein sequence ID" value="VFK03463.1"/>
    <property type="molecule type" value="Genomic_DNA"/>
</dbReference>
<accession>A0A450VF73</accession>
<dbReference type="EMBL" id="CAADFJ010000353">
    <property type="protein sequence ID" value="VFK06487.1"/>
    <property type="molecule type" value="Genomic_DNA"/>
</dbReference>
<dbReference type="EMBL" id="CAADFG010000378">
    <property type="protein sequence ID" value="VFK04064.1"/>
    <property type="molecule type" value="Genomic_DNA"/>
</dbReference>
<organism evidence="1">
    <name type="scientific">Candidatus Kentrum eta</name>
    <dbReference type="NCBI Taxonomy" id="2126337"/>
    <lineage>
        <taxon>Bacteria</taxon>
        <taxon>Pseudomonadati</taxon>
        <taxon>Pseudomonadota</taxon>
        <taxon>Gammaproteobacteria</taxon>
        <taxon>Candidatus Kentrum</taxon>
    </lineage>
</organism>
<proteinExistence type="predicted"/>